<dbReference type="EMBL" id="MH059633">
    <property type="protein sequence ID" value="AWD92479.1"/>
    <property type="molecule type" value="Genomic_DNA"/>
</dbReference>
<keyword evidence="3" id="KW-1185">Reference proteome</keyword>
<feature type="transmembrane region" description="Helical" evidence="1">
    <location>
        <begin position="6"/>
        <end position="28"/>
    </location>
</feature>
<accession>A0A2S1GT08</accession>
<dbReference type="RefSeq" id="YP_009801060.1">
    <property type="nucleotide sequence ID" value="NC_047962.1"/>
</dbReference>
<dbReference type="GeneID" id="54991567"/>
<dbReference type="Proteomes" id="UP000246901">
    <property type="component" value="Segment"/>
</dbReference>
<sequence length="68" mass="7813">MISVVGVALWCIFLLIIAAMVGAFLRVWKCPRRRGGHRWKVVSVVVGAEMIREDQECTCCGRRESNWY</sequence>
<keyword evidence="1" id="KW-0472">Membrane</keyword>
<name>A0A2S1GT08_9CAUD</name>
<evidence type="ECO:0000313" key="2">
    <source>
        <dbReference type="EMBL" id="AWD92479.1"/>
    </source>
</evidence>
<reference evidence="2 3" key="1">
    <citation type="submission" date="2018-03" db="EMBL/GenBank/DDBJ databases">
        <title>Phage therapy in agriculture - a green tech approach to combat plant pathogenic bacteria.</title>
        <authorList>
            <person name="Carstens A.B."/>
            <person name="Djurhuus A.M."/>
            <person name="Hansen L.H."/>
        </authorList>
    </citation>
    <scope>NUCLEOTIDE SEQUENCE [LARGE SCALE GENOMIC DNA]</scope>
</reference>
<proteinExistence type="predicted"/>
<evidence type="ECO:0000313" key="3">
    <source>
        <dbReference type="Proteomes" id="UP000246901"/>
    </source>
</evidence>
<organism evidence="2 3">
    <name type="scientific">Xanthomonas phage Carpasina</name>
    <dbReference type="NCBI Taxonomy" id="2163636"/>
    <lineage>
        <taxon>Viruses</taxon>
        <taxon>Duplodnaviria</taxon>
        <taxon>Heunggongvirae</taxon>
        <taxon>Uroviricota</taxon>
        <taxon>Caudoviricetes</taxon>
        <taxon>Lindbergviridae</taxon>
        <taxon>Carpasinavirus</taxon>
        <taxon>Carpasinavirus carpasina</taxon>
    </lineage>
</organism>
<dbReference type="KEGG" id="vg:54991567"/>
<keyword evidence="1" id="KW-0812">Transmembrane</keyword>
<protein>
    <submittedName>
        <fullName evidence="2">Uncharacterized protein</fullName>
    </submittedName>
</protein>
<keyword evidence="1" id="KW-1133">Transmembrane helix</keyword>
<evidence type="ECO:0000256" key="1">
    <source>
        <dbReference type="SAM" id="Phobius"/>
    </source>
</evidence>